<accession>A0A5D0ML96</accession>
<evidence type="ECO:0000313" key="6">
    <source>
        <dbReference type="Proteomes" id="UP000323337"/>
    </source>
</evidence>
<evidence type="ECO:0000256" key="3">
    <source>
        <dbReference type="RuleBase" id="RU361196"/>
    </source>
</evidence>
<gene>
    <name evidence="5" type="ORF">FXF49_07645</name>
</gene>
<dbReference type="GO" id="GO:0005975">
    <property type="term" value="P:carbohydrate metabolic process"/>
    <property type="evidence" value="ECO:0007669"/>
    <property type="project" value="InterPro"/>
</dbReference>
<keyword evidence="2 3" id="KW-0119">Carbohydrate metabolism</keyword>
<feature type="domain" description="Glycoside hydrolase family 57 N-terminal" evidence="4">
    <location>
        <begin position="14"/>
        <end position="426"/>
    </location>
</feature>
<dbReference type="EMBL" id="VSIV01000181">
    <property type="protein sequence ID" value="TYB33172.1"/>
    <property type="molecule type" value="Genomic_DNA"/>
</dbReference>
<dbReference type="CDD" id="cd10796">
    <property type="entry name" value="GH57N_APU"/>
    <property type="match status" value="1"/>
</dbReference>
<keyword evidence="5" id="KW-0378">Hydrolase</keyword>
<sequence length="705" mass="82711">MDSRVKEKKLYLLFLWHMHQPVYKDASSGVFKLPWVFLHAVKDYSEMLKYFEIYPLKATFNFVPSLLDQLKEYQNYNCEDATLSMMKKEVKDLTKKEREFLLPRLFWANEIHMIKPLTAYLDLYEKFKQGSDISNVFTDSELLDAEVLFLLSWTGTFIREESTVIKELLLKGRNFGEEEKRELFSILHEKVRYIFTQLKSLKTKNRIEITLTPYYHPILPLLVDMNSAKQALPDITLPERRFSLVNEAEWHVSQAVDTFYEYFEDDLNGMWPAEGSISSKALELFSKADIKWVASDEDVLANSLGISFDNAGKRRCIYERHYTDTDNGKIFVFFRDKRLSDLIGFRYNKEDGNKAAEDFISKLRIIYDSCDFSPVVPVILDGENAWEHYPNNGRDFLNPLYQKIADQNWICTSTISEALSPNDINDHKVEKICAGSWIRGDLATWVGHPEKNKAWDLFFDTKETFDKHESKLNDSVKRAAADCLRVAEGSDWFWWYGDDHHTDQLDVLDEIFRSYLIQTYKTMDLDVPSDLLNPVNSKKAKEYLMMPKNAIYPVLDGRVTDFFEYLGAGRCDLKNNMSAMHLDKSYLDELYWGIGGNFLFLMLEIDTYLKRKEASLRIEIQEKELCRVECDLNRKDLVVHKCMDFEIIYAFNEILEIKIPLEYFSRDTALLRLSVMKNGDILDIFPLHDFLRLPLNRKVCDDWTI</sequence>
<dbReference type="RefSeq" id="WP_303701309.1">
    <property type="nucleotide sequence ID" value="NZ_VSIV01000181.1"/>
</dbReference>
<proteinExistence type="inferred from homology"/>
<dbReference type="InterPro" id="IPR011330">
    <property type="entry name" value="Glyco_hydro/deAcase_b/a-brl"/>
</dbReference>
<reference evidence="5 6" key="1">
    <citation type="submission" date="2019-08" db="EMBL/GenBank/DDBJ databases">
        <title>Genomic characterization of a novel candidate phylum (ARYD3) from a high temperature, high salinity tertiary oil reservoir in north central Oklahoma, USA.</title>
        <authorList>
            <person name="Youssef N.H."/>
            <person name="Yadav A."/>
            <person name="Elshahed M.S."/>
        </authorList>
    </citation>
    <scope>NUCLEOTIDE SEQUENCE [LARGE SCALE GENOMIC DNA]</scope>
    <source>
        <strain evidence="5">ARYD1</strain>
    </source>
</reference>
<evidence type="ECO:0000256" key="2">
    <source>
        <dbReference type="ARBA" id="ARBA00023277"/>
    </source>
</evidence>
<dbReference type="GO" id="GO:0016787">
    <property type="term" value="F:hydrolase activity"/>
    <property type="evidence" value="ECO:0007669"/>
    <property type="project" value="UniProtKB-KW"/>
</dbReference>
<dbReference type="Pfam" id="PF03065">
    <property type="entry name" value="Glyco_hydro_57"/>
    <property type="match status" value="1"/>
</dbReference>
<protein>
    <submittedName>
        <fullName evidence="5">Glycoside hydrolase</fullName>
    </submittedName>
</protein>
<dbReference type="Proteomes" id="UP000323337">
    <property type="component" value="Unassembled WGS sequence"/>
</dbReference>
<dbReference type="PANTHER" id="PTHR36306:SF1">
    <property type="entry name" value="ALPHA-AMYLASE-RELATED"/>
    <property type="match status" value="1"/>
</dbReference>
<dbReference type="InterPro" id="IPR004300">
    <property type="entry name" value="Glyco_hydro_57_N"/>
</dbReference>
<name>A0A5D0ML96_FLESI</name>
<dbReference type="AlphaFoldDB" id="A0A5D0ML96"/>
<comment type="similarity">
    <text evidence="1 3">Belongs to the glycosyl hydrolase 57 family.</text>
</comment>
<dbReference type="Gene3D" id="3.20.110.10">
    <property type="entry name" value="Glycoside hydrolase 38, N terminal domain"/>
    <property type="match status" value="1"/>
</dbReference>
<dbReference type="InterPro" id="IPR027291">
    <property type="entry name" value="Glyco_hydro_38_N_sf"/>
</dbReference>
<dbReference type="PANTHER" id="PTHR36306">
    <property type="entry name" value="ALPHA-AMYLASE-RELATED-RELATED"/>
    <property type="match status" value="1"/>
</dbReference>
<dbReference type="SUPFAM" id="SSF88713">
    <property type="entry name" value="Glycoside hydrolase/deacetylase"/>
    <property type="match status" value="1"/>
</dbReference>
<comment type="caution">
    <text evidence="5">The sequence shown here is derived from an EMBL/GenBank/DDBJ whole genome shotgun (WGS) entry which is preliminary data.</text>
</comment>
<organism evidence="5 6">
    <name type="scientific">Flexistipes sinusarabici</name>
    <dbReference type="NCBI Taxonomy" id="2352"/>
    <lineage>
        <taxon>Bacteria</taxon>
        <taxon>Pseudomonadati</taxon>
        <taxon>Deferribacterota</taxon>
        <taxon>Deferribacteres</taxon>
        <taxon>Deferribacterales</taxon>
        <taxon>Flexistipitaceae</taxon>
        <taxon>Flexistipes</taxon>
    </lineage>
</organism>
<dbReference type="InterPro" id="IPR052046">
    <property type="entry name" value="GH57_Enzymes"/>
</dbReference>
<evidence type="ECO:0000313" key="5">
    <source>
        <dbReference type="EMBL" id="TYB33172.1"/>
    </source>
</evidence>
<evidence type="ECO:0000259" key="4">
    <source>
        <dbReference type="Pfam" id="PF03065"/>
    </source>
</evidence>
<evidence type="ECO:0000256" key="1">
    <source>
        <dbReference type="ARBA" id="ARBA00006821"/>
    </source>
</evidence>